<comment type="caution">
    <text evidence="2">The sequence shown here is derived from an EMBL/GenBank/DDBJ whole genome shotgun (WGS) entry which is preliminary data.</text>
</comment>
<feature type="coiled-coil region" evidence="1">
    <location>
        <begin position="13"/>
        <end position="54"/>
    </location>
</feature>
<proteinExistence type="predicted"/>
<name>A0ABD2NTN3_9CUCU</name>
<keyword evidence="1" id="KW-0175">Coiled coil</keyword>
<dbReference type="Proteomes" id="UP001516400">
    <property type="component" value="Unassembled WGS sequence"/>
</dbReference>
<reference evidence="2 3" key="1">
    <citation type="journal article" date="2021" name="BMC Biol.">
        <title>Horizontally acquired antibacterial genes associated with adaptive radiation of ladybird beetles.</title>
        <authorList>
            <person name="Li H.S."/>
            <person name="Tang X.F."/>
            <person name="Huang Y.H."/>
            <person name="Xu Z.Y."/>
            <person name="Chen M.L."/>
            <person name="Du X.Y."/>
            <person name="Qiu B.Y."/>
            <person name="Chen P.T."/>
            <person name="Zhang W."/>
            <person name="Slipinski A."/>
            <person name="Escalona H.E."/>
            <person name="Waterhouse R.M."/>
            <person name="Zwick A."/>
            <person name="Pang H."/>
        </authorList>
    </citation>
    <scope>NUCLEOTIDE SEQUENCE [LARGE SCALE GENOMIC DNA]</scope>
    <source>
        <strain evidence="2">SYSU2018</strain>
    </source>
</reference>
<accession>A0ABD2NTN3</accession>
<evidence type="ECO:0000313" key="2">
    <source>
        <dbReference type="EMBL" id="KAL3282078.1"/>
    </source>
</evidence>
<keyword evidence="3" id="KW-1185">Reference proteome</keyword>
<evidence type="ECO:0000256" key="1">
    <source>
        <dbReference type="SAM" id="Coils"/>
    </source>
</evidence>
<gene>
    <name evidence="2" type="ORF">HHI36_005277</name>
</gene>
<dbReference type="AlphaFoldDB" id="A0ABD2NTN3"/>
<dbReference type="EMBL" id="JABFTP020000144">
    <property type="protein sequence ID" value="KAL3282078.1"/>
    <property type="molecule type" value="Genomic_DNA"/>
</dbReference>
<sequence length="201" mass="23166">MNEKTELLETNIKTELERNKVDFEERLKIYEDKIIKLKSRNEQLREELNIVAKKQKKNNIIIDDLDIGERSPSDAAIQILSSNQIKVESCDISDAYSLGKGNEKPNIVEFISYSKKIEVLKNSAKLKRTGVFLSNDLIPEERMQQKILVGHGKFYTLEQLEERRKNESGISCAVNDSSEEVVNKIEDKNKPAIRSNSNRRQ</sequence>
<feature type="non-terminal residue" evidence="2">
    <location>
        <position position="201"/>
    </location>
</feature>
<organism evidence="2 3">
    <name type="scientific">Cryptolaemus montrouzieri</name>
    <dbReference type="NCBI Taxonomy" id="559131"/>
    <lineage>
        <taxon>Eukaryota</taxon>
        <taxon>Metazoa</taxon>
        <taxon>Ecdysozoa</taxon>
        <taxon>Arthropoda</taxon>
        <taxon>Hexapoda</taxon>
        <taxon>Insecta</taxon>
        <taxon>Pterygota</taxon>
        <taxon>Neoptera</taxon>
        <taxon>Endopterygota</taxon>
        <taxon>Coleoptera</taxon>
        <taxon>Polyphaga</taxon>
        <taxon>Cucujiformia</taxon>
        <taxon>Coccinelloidea</taxon>
        <taxon>Coccinellidae</taxon>
        <taxon>Scymninae</taxon>
        <taxon>Scymnini</taxon>
        <taxon>Cryptolaemus</taxon>
    </lineage>
</organism>
<protein>
    <submittedName>
        <fullName evidence="2">Uncharacterized protein</fullName>
    </submittedName>
</protein>
<evidence type="ECO:0000313" key="3">
    <source>
        <dbReference type="Proteomes" id="UP001516400"/>
    </source>
</evidence>